<name>A0ABU2H718_9ACTN</name>
<dbReference type="PANTHER" id="PTHR21666:SF289">
    <property type="entry name" value="L-ALA--D-GLU ENDOPEPTIDASE"/>
    <property type="match status" value="1"/>
</dbReference>
<protein>
    <submittedName>
        <fullName evidence="3">Peptidoglycan DD-metalloendopeptidase family protein</fullName>
    </submittedName>
</protein>
<dbReference type="EMBL" id="JAVLVT010000004">
    <property type="protein sequence ID" value="MDS1270620.1"/>
    <property type="molecule type" value="Genomic_DNA"/>
</dbReference>
<evidence type="ECO:0000313" key="3">
    <source>
        <dbReference type="EMBL" id="MDS1270620.1"/>
    </source>
</evidence>
<reference evidence="4" key="1">
    <citation type="submission" date="2023-07" db="EMBL/GenBank/DDBJ databases">
        <title>Novel species in the genus Lipingzhangella isolated from Sambhar Salt Lake.</title>
        <authorList>
            <person name="Jiya N."/>
            <person name="Kajale S."/>
            <person name="Sharma A."/>
        </authorList>
    </citation>
    <scope>NUCLEOTIDE SEQUENCE [LARGE SCALE GENOMIC DNA]</scope>
    <source>
        <strain evidence="4">LS1_29</strain>
    </source>
</reference>
<proteinExistence type="predicted"/>
<dbReference type="Pfam" id="PF01551">
    <property type="entry name" value="Peptidase_M23"/>
    <property type="match status" value="1"/>
</dbReference>
<evidence type="ECO:0000259" key="2">
    <source>
        <dbReference type="Pfam" id="PF01551"/>
    </source>
</evidence>
<sequence>MVKWSPILLRIRDRAAPRALTLVLSAVLILTPTRSAAESHTWVWPVPGDPEILRAFDPPQQPWLTGHRGVDLAASPGTAIRASGAGRVSYVGQVAETPVVAVTHGELRTTYLPVEAAAELNRGDRVAAGDQLGTLAAGPRHCPETNCLHWGLLRGRIYLDPLVLLGHGEVRLLPLPHGSAGVMPRATTVPDH</sequence>
<dbReference type="Gene3D" id="2.70.70.10">
    <property type="entry name" value="Glucose Permease (Domain IIA)"/>
    <property type="match status" value="1"/>
</dbReference>
<dbReference type="Proteomes" id="UP001250214">
    <property type="component" value="Unassembled WGS sequence"/>
</dbReference>
<gene>
    <name evidence="3" type="ORF">RIF23_09950</name>
</gene>
<keyword evidence="1" id="KW-0732">Signal</keyword>
<dbReference type="InterPro" id="IPR050570">
    <property type="entry name" value="Cell_wall_metabolism_enzyme"/>
</dbReference>
<dbReference type="CDD" id="cd12797">
    <property type="entry name" value="M23_peptidase"/>
    <property type="match status" value="1"/>
</dbReference>
<feature type="domain" description="M23ase beta-sheet core" evidence="2">
    <location>
        <begin position="66"/>
        <end position="161"/>
    </location>
</feature>
<dbReference type="InterPro" id="IPR016047">
    <property type="entry name" value="M23ase_b-sheet_dom"/>
</dbReference>
<dbReference type="InterPro" id="IPR011055">
    <property type="entry name" value="Dup_hybrid_motif"/>
</dbReference>
<evidence type="ECO:0000256" key="1">
    <source>
        <dbReference type="ARBA" id="ARBA00022729"/>
    </source>
</evidence>
<evidence type="ECO:0000313" key="4">
    <source>
        <dbReference type="Proteomes" id="UP001250214"/>
    </source>
</evidence>
<dbReference type="PANTHER" id="PTHR21666">
    <property type="entry name" value="PEPTIDASE-RELATED"/>
    <property type="match status" value="1"/>
</dbReference>
<keyword evidence="4" id="KW-1185">Reference proteome</keyword>
<organism evidence="3 4">
    <name type="scientific">Lipingzhangella rawalii</name>
    <dbReference type="NCBI Taxonomy" id="2055835"/>
    <lineage>
        <taxon>Bacteria</taxon>
        <taxon>Bacillati</taxon>
        <taxon>Actinomycetota</taxon>
        <taxon>Actinomycetes</taxon>
        <taxon>Streptosporangiales</taxon>
        <taxon>Nocardiopsidaceae</taxon>
        <taxon>Lipingzhangella</taxon>
    </lineage>
</organism>
<accession>A0ABU2H718</accession>
<dbReference type="SUPFAM" id="SSF51261">
    <property type="entry name" value="Duplicated hybrid motif"/>
    <property type="match status" value="1"/>
</dbReference>
<dbReference type="RefSeq" id="WP_310912175.1">
    <property type="nucleotide sequence ID" value="NZ_JAVLVT010000004.1"/>
</dbReference>
<comment type="caution">
    <text evidence="3">The sequence shown here is derived from an EMBL/GenBank/DDBJ whole genome shotgun (WGS) entry which is preliminary data.</text>
</comment>